<dbReference type="SUPFAM" id="SSF51294">
    <property type="entry name" value="Hedgehog/intein (Hint) domain"/>
    <property type="match status" value="1"/>
</dbReference>
<dbReference type="InterPro" id="IPR028992">
    <property type="entry name" value="Hedgehog/Intein_dom"/>
</dbReference>
<dbReference type="Gene3D" id="2.170.16.10">
    <property type="entry name" value="Hedgehog/Intein (Hint) domain"/>
    <property type="match status" value="1"/>
</dbReference>
<keyword evidence="3" id="KW-1185">Reference proteome</keyword>
<dbReference type="EMBL" id="JALIEB010000003">
    <property type="protein sequence ID" value="MCV3270949.1"/>
    <property type="molecule type" value="Genomic_DNA"/>
</dbReference>
<evidence type="ECO:0000259" key="1">
    <source>
        <dbReference type="Pfam" id="PF13403"/>
    </source>
</evidence>
<evidence type="ECO:0000313" key="2">
    <source>
        <dbReference type="EMBL" id="MCV3270949.1"/>
    </source>
</evidence>
<feature type="domain" description="Hedgehog/Intein (Hint)" evidence="1">
    <location>
        <begin position="155"/>
        <end position="291"/>
    </location>
</feature>
<comment type="caution">
    <text evidence="2">The sequence shown here is derived from an EMBL/GenBank/DDBJ whole genome shotgun (WGS) entry which is preliminary data.</text>
</comment>
<gene>
    <name evidence="2" type="ORF">MUB52_05865</name>
</gene>
<organism evidence="2 3">
    <name type="scientific">Roseobacter sinensis</name>
    <dbReference type="NCBI Taxonomy" id="2931391"/>
    <lineage>
        <taxon>Bacteria</taxon>
        <taxon>Pseudomonadati</taxon>
        <taxon>Pseudomonadota</taxon>
        <taxon>Alphaproteobacteria</taxon>
        <taxon>Rhodobacterales</taxon>
        <taxon>Roseobacteraceae</taxon>
        <taxon>Roseobacter</taxon>
    </lineage>
</organism>
<sequence length="343" mass="36506">MVLRTFVAFDNENLIVTSSPKSSLVGNPIINNGNTPNGTIFQYTAGSGEVITLNDTGGNSNVFEDSRANQHRIVDGKGLVANGTRVESESIIRLQQLDDNGSTTGPVITVNVYSKNGNFSDIWGYSTTTVLQDGASYVKVSGSNNGASTYNSFAPCFADGTRIDTPDGDISVEEIKAGQEIWTKDSGAAPVRWVASTTVAGQGDYAPVIFEAGAFGNDRALVVSQQHRMWAETPMAELLFGKPQVLIAAKHLVGLPGVRIEPRDTVRYTHFMFDSHQIVRASGALSESFFYAEQSVGALEVAPRGELQSLFPSLAAGYDGFGATASMTLTATEATALRPYLAA</sequence>
<name>A0ABT3BBJ8_9RHOB</name>
<accession>A0ABT3BBJ8</accession>
<evidence type="ECO:0000313" key="3">
    <source>
        <dbReference type="Proteomes" id="UP001208690"/>
    </source>
</evidence>
<dbReference type="InterPro" id="IPR036844">
    <property type="entry name" value="Hint_dom_sf"/>
</dbReference>
<dbReference type="RefSeq" id="WP_263843271.1">
    <property type="nucleotide sequence ID" value="NZ_JALIEB010000003.1"/>
</dbReference>
<dbReference type="Proteomes" id="UP001208690">
    <property type="component" value="Unassembled WGS sequence"/>
</dbReference>
<proteinExistence type="predicted"/>
<reference evidence="2 3" key="1">
    <citation type="submission" date="2022-04" db="EMBL/GenBank/DDBJ databases">
        <title>Roseobacter sp. WL0113 is a bacterium isolated from neritic sediment.</title>
        <authorList>
            <person name="Wang L."/>
            <person name="He W."/>
            <person name="Zhang D.-F."/>
        </authorList>
    </citation>
    <scope>NUCLEOTIDE SEQUENCE [LARGE SCALE GENOMIC DNA]</scope>
    <source>
        <strain evidence="2 3">WL0113</strain>
    </source>
</reference>
<dbReference type="Pfam" id="PF13403">
    <property type="entry name" value="Hint_2"/>
    <property type="match status" value="1"/>
</dbReference>
<protein>
    <submittedName>
        <fullName evidence="2">Hint domain-containing protein</fullName>
    </submittedName>
</protein>